<dbReference type="AlphaFoldDB" id="D9PHQ2"/>
<dbReference type="InterPro" id="IPR014756">
    <property type="entry name" value="Ig_E-set"/>
</dbReference>
<proteinExistence type="predicted"/>
<evidence type="ECO:0000313" key="2">
    <source>
        <dbReference type="EMBL" id="EFK96916.1"/>
    </source>
</evidence>
<dbReference type="Pfam" id="PF01833">
    <property type="entry name" value="TIG"/>
    <property type="match status" value="1"/>
</dbReference>
<dbReference type="InterPro" id="IPR002909">
    <property type="entry name" value="IPT_dom"/>
</dbReference>
<sequence>MTRQKFAFKLLFFLSVGLLLFSTLAFAAPTVTSISPTSGPSNGGTEVTVYGSGFVDGDYAYVYIGDGYVSDYYITYAADGSWL</sequence>
<reference evidence="2" key="1">
    <citation type="submission" date="2010-07" db="EMBL/GenBank/DDBJ databases">
        <authorList>
            <consortium name="CONSOLIDER consortium CSD2007-00005"/>
            <person name="Guazzaroni M.-E."/>
            <person name="Richter M."/>
            <person name="Garcia-Salamanca A."/>
            <person name="Yarza P."/>
            <person name="Ferrer M."/>
        </authorList>
    </citation>
    <scope>NUCLEOTIDE SEQUENCE</scope>
</reference>
<accession>D9PHQ2</accession>
<name>D9PHQ2_9ZZZZ</name>
<dbReference type="SUPFAM" id="SSF81296">
    <property type="entry name" value="E set domains"/>
    <property type="match status" value="1"/>
</dbReference>
<comment type="caution">
    <text evidence="2">The sequence shown here is derived from an EMBL/GenBank/DDBJ whole genome shotgun (WGS) entry which is preliminary data.</text>
</comment>
<dbReference type="InterPro" id="IPR013783">
    <property type="entry name" value="Ig-like_fold"/>
</dbReference>
<feature type="non-terminal residue" evidence="2">
    <location>
        <position position="83"/>
    </location>
</feature>
<reference evidence="2" key="2">
    <citation type="journal article" date="2011" name="Microb. Ecol.">
        <title>Taxonomic and Functional Metagenomic Profiling of the Microbial Community in the Anoxic Sediment of a Sub-saline Shallow Lake (Laguna de Carrizo, Central Spain).</title>
        <authorList>
            <person name="Ferrer M."/>
            <person name="Guazzaroni M.E."/>
            <person name="Richter M."/>
            <person name="Garcia-Salamanca A."/>
            <person name="Yarza P."/>
            <person name="Suarez-Suarez A."/>
            <person name="Solano J."/>
            <person name="Alcaide M."/>
            <person name="van Dillewijn P."/>
            <person name="Molina-Henares M.A."/>
            <person name="Lopez-Cortes N."/>
            <person name="Al-Ramahi Y."/>
            <person name="Guerrero C."/>
            <person name="Acosta A."/>
            <person name="de Eugenio L.I."/>
            <person name="Martinez V."/>
            <person name="Marques S."/>
            <person name="Rojo F."/>
            <person name="Santero E."/>
            <person name="Genilloud O."/>
            <person name="Perez-Perez J."/>
            <person name="Rossello-Mora R."/>
            <person name="Ramos J.L."/>
        </authorList>
    </citation>
    <scope>NUCLEOTIDE SEQUENCE</scope>
</reference>
<protein>
    <recommendedName>
        <fullName evidence="1">IPT/TIG domain-containing protein</fullName>
    </recommendedName>
</protein>
<evidence type="ECO:0000259" key="1">
    <source>
        <dbReference type="Pfam" id="PF01833"/>
    </source>
</evidence>
<gene>
    <name evidence="2" type="ORF">LDC_1054</name>
</gene>
<dbReference type="Gene3D" id="2.60.40.10">
    <property type="entry name" value="Immunoglobulins"/>
    <property type="match status" value="1"/>
</dbReference>
<feature type="domain" description="IPT/TIG" evidence="1">
    <location>
        <begin position="29"/>
        <end position="72"/>
    </location>
</feature>
<dbReference type="CDD" id="cd00102">
    <property type="entry name" value="IPT"/>
    <property type="match status" value="1"/>
</dbReference>
<organism evidence="2">
    <name type="scientific">sediment metagenome</name>
    <dbReference type="NCBI Taxonomy" id="749907"/>
    <lineage>
        <taxon>unclassified sequences</taxon>
        <taxon>metagenomes</taxon>
        <taxon>ecological metagenomes</taxon>
    </lineage>
</organism>
<dbReference type="EMBL" id="ADZX01000386">
    <property type="protein sequence ID" value="EFK96916.1"/>
    <property type="molecule type" value="Genomic_DNA"/>
</dbReference>